<dbReference type="RefSeq" id="WP_161886781.1">
    <property type="nucleotide sequence ID" value="NZ_CP017146.1"/>
</dbReference>
<dbReference type="AlphaFoldDB" id="A0A7L5APV7"/>
<evidence type="ECO:0000313" key="2">
    <source>
        <dbReference type="EMBL" id="QHO70399.1"/>
    </source>
</evidence>
<gene>
    <name evidence="2" type="ORF">BHD05_12830</name>
</gene>
<reference evidence="2 3" key="1">
    <citation type="submission" date="2016-09" db="EMBL/GenBank/DDBJ databases">
        <title>Complete genome sequence of microbes from the polar regions.</title>
        <authorList>
            <person name="Liao L."/>
            <person name="Chen B."/>
        </authorList>
    </citation>
    <scope>NUCLEOTIDE SEQUENCE [LARGE SCALE GENOMIC DNA]</scope>
    <source>
        <strain evidence="2 3">ZS314</strain>
    </source>
</reference>
<dbReference type="EMBL" id="CP017146">
    <property type="protein sequence ID" value="QHO70399.1"/>
    <property type="molecule type" value="Genomic_DNA"/>
</dbReference>
<evidence type="ECO:0000256" key="1">
    <source>
        <dbReference type="SAM" id="Phobius"/>
    </source>
</evidence>
<feature type="transmembrane region" description="Helical" evidence="1">
    <location>
        <begin position="61"/>
        <end position="90"/>
    </location>
</feature>
<evidence type="ECO:0000313" key="3">
    <source>
        <dbReference type="Proteomes" id="UP000464507"/>
    </source>
</evidence>
<dbReference type="Proteomes" id="UP000464507">
    <property type="component" value="Chromosome"/>
</dbReference>
<organism evidence="2 3">
    <name type="scientific">Marisediminicola antarctica</name>
    <dbReference type="NCBI Taxonomy" id="674079"/>
    <lineage>
        <taxon>Bacteria</taxon>
        <taxon>Bacillati</taxon>
        <taxon>Actinomycetota</taxon>
        <taxon>Actinomycetes</taxon>
        <taxon>Micrococcales</taxon>
        <taxon>Microbacteriaceae</taxon>
        <taxon>Marisediminicola</taxon>
    </lineage>
</organism>
<keyword evidence="1" id="KW-0812">Transmembrane</keyword>
<sequence>MTIPPPGPAPYVPPSAPNGDYPGKTMGLIALILAIFFNIVGGIVGIVALRTSKKAGAKNPLAVAAIIVGFALFVILSIIGIVVGIAFVALTTELAQQCTGLSGQEIIIEGTTLVCP</sequence>
<proteinExistence type="predicted"/>
<evidence type="ECO:0008006" key="4">
    <source>
        <dbReference type="Google" id="ProtNLM"/>
    </source>
</evidence>
<feature type="transmembrane region" description="Helical" evidence="1">
    <location>
        <begin position="28"/>
        <end position="49"/>
    </location>
</feature>
<keyword evidence="1" id="KW-0472">Membrane</keyword>
<keyword evidence="3" id="KW-1185">Reference proteome</keyword>
<accession>A0A7L5APV7</accession>
<name>A0A7L5APV7_9MICO</name>
<dbReference type="KEGG" id="mant:BHD05_12830"/>
<protein>
    <recommendedName>
        <fullName evidence="4">DUF4190 domain-containing protein</fullName>
    </recommendedName>
</protein>
<keyword evidence="1" id="KW-1133">Transmembrane helix</keyword>